<dbReference type="Proteomes" id="UP000291097">
    <property type="component" value="Unassembled WGS sequence"/>
</dbReference>
<accession>A0A482Y777</accession>
<dbReference type="Gene3D" id="2.40.128.630">
    <property type="match status" value="1"/>
</dbReference>
<dbReference type="InterPro" id="IPR011047">
    <property type="entry name" value="Quinoprotein_ADH-like_sf"/>
</dbReference>
<dbReference type="RefSeq" id="WP_130500116.1">
    <property type="nucleotide sequence ID" value="NZ_SHMP01000004.1"/>
</dbReference>
<evidence type="ECO:0000313" key="2">
    <source>
        <dbReference type="EMBL" id="RZV10634.1"/>
    </source>
</evidence>
<evidence type="ECO:0000313" key="3">
    <source>
        <dbReference type="Proteomes" id="UP000291097"/>
    </source>
</evidence>
<feature type="domain" description="Pyrrolo-quinoline quinone repeat" evidence="1">
    <location>
        <begin position="226"/>
        <end position="359"/>
    </location>
</feature>
<dbReference type="SMART" id="SM00564">
    <property type="entry name" value="PQQ"/>
    <property type="match status" value="7"/>
</dbReference>
<dbReference type="OrthoDB" id="8638at2157"/>
<dbReference type="InterPro" id="IPR018391">
    <property type="entry name" value="PQQ_b-propeller_rpt"/>
</dbReference>
<dbReference type="InterPro" id="IPR015943">
    <property type="entry name" value="WD40/YVTN_repeat-like_dom_sf"/>
</dbReference>
<dbReference type="SUPFAM" id="SSF50998">
    <property type="entry name" value="Quinoprotein alcohol dehydrogenase-like"/>
    <property type="match status" value="1"/>
</dbReference>
<reference evidence="2 3" key="1">
    <citation type="submission" date="2019-02" db="EMBL/GenBank/DDBJ databases">
        <title>Genomic Encyclopedia of Archaeal and Bacterial Type Strains, Phase II (KMG-II): from individual species to whole genera.</title>
        <authorList>
            <person name="Goeker M."/>
        </authorList>
    </citation>
    <scope>NUCLEOTIDE SEQUENCE [LARGE SCALE GENOMIC DNA]</scope>
    <source>
        <strain evidence="2 3">DSM 18328</strain>
    </source>
</reference>
<dbReference type="PANTHER" id="PTHR34512:SF30">
    <property type="entry name" value="OUTER MEMBRANE PROTEIN ASSEMBLY FACTOR BAMB"/>
    <property type="match status" value="1"/>
</dbReference>
<proteinExistence type="predicted"/>
<organism evidence="2 3">
    <name type="scientific">Natrinema hispanicum</name>
    <dbReference type="NCBI Taxonomy" id="392421"/>
    <lineage>
        <taxon>Archaea</taxon>
        <taxon>Methanobacteriati</taxon>
        <taxon>Methanobacteriota</taxon>
        <taxon>Stenosarchaea group</taxon>
        <taxon>Halobacteria</taxon>
        <taxon>Halobacteriales</taxon>
        <taxon>Natrialbaceae</taxon>
        <taxon>Natrinema</taxon>
    </lineage>
</organism>
<dbReference type="Pfam" id="PF13360">
    <property type="entry name" value="PQQ_2"/>
    <property type="match status" value="2"/>
</dbReference>
<name>A0A482Y777_9EURY</name>
<sequence length="392" mass="40344">MLPSNTHPSPTRRALLAACGTTLLAGCADALETGMSKPPIECAPTTPAWPMYGYDTARTSHVASRDLPSADTEVGRFSQTGARTGGGGSVEVPPVVTDGVAYVAGDVRIEARDIETGRRLWATDLEDGVNTSPAVACGAVYVSSFNETLALDPENGDVLWRADGGAHSGVSTSPVVGDDTIFVAVGGIAALDAETGDERWHAQTEHSVQGVAVADRVYVGAGSNGSGEVAAFTRNGDDWWRTTETGEVYTAPAVAGETVFAVSKTGTLTALAAADGSVEWQASVESGVTEPPAVDGERVVVAAGNGTQTIAFDATTGDRLWAFETGVSQGAPVIIGDNVLATGANTGIHVLDAATGDRVRYWSAENVGSQPVVAAGRVFYLGWNVSDIFVVE</sequence>
<protein>
    <submittedName>
        <fullName evidence="2">Outer membrane protein assembly factor BamB</fullName>
    </submittedName>
</protein>
<feature type="domain" description="Pyrrolo-quinoline quinone repeat" evidence="1">
    <location>
        <begin position="85"/>
        <end position="210"/>
    </location>
</feature>
<dbReference type="AlphaFoldDB" id="A0A482Y777"/>
<comment type="caution">
    <text evidence="2">The sequence shown here is derived from an EMBL/GenBank/DDBJ whole genome shotgun (WGS) entry which is preliminary data.</text>
</comment>
<dbReference type="Gene3D" id="2.130.10.10">
    <property type="entry name" value="YVTN repeat-like/Quinoprotein amine dehydrogenase"/>
    <property type="match status" value="1"/>
</dbReference>
<dbReference type="PANTHER" id="PTHR34512">
    <property type="entry name" value="CELL SURFACE PROTEIN"/>
    <property type="match status" value="1"/>
</dbReference>
<dbReference type="InterPro" id="IPR002372">
    <property type="entry name" value="PQQ_rpt_dom"/>
</dbReference>
<gene>
    <name evidence="2" type="ORF">BDK88_1808</name>
</gene>
<evidence type="ECO:0000259" key="1">
    <source>
        <dbReference type="Pfam" id="PF13360"/>
    </source>
</evidence>
<dbReference type="EMBL" id="SHMP01000004">
    <property type="protein sequence ID" value="RZV10634.1"/>
    <property type="molecule type" value="Genomic_DNA"/>
</dbReference>